<organism evidence="1 2">
    <name type="scientific">Russula ochroleuca</name>
    <dbReference type="NCBI Taxonomy" id="152965"/>
    <lineage>
        <taxon>Eukaryota</taxon>
        <taxon>Fungi</taxon>
        <taxon>Dikarya</taxon>
        <taxon>Basidiomycota</taxon>
        <taxon>Agaricomycotina</taxon>
        <taxon>Agaricomycetes</taxon>
        <taxon>Russulales</taxon>
        <taxon>Russulaceae</taxon>
        <taxon>Russula</taxon>
    </lineage>
</organism>
<dbReference type="Proteomes" id="UP000759537">
    <property type="component" value="Unassembled WGS sequence"/>
</dbReference>
<comment type="caution">
    <text evidence="1">The sequence shown here is derived from an EMBL/GenBank/DDBJ whole genome shotgun (WGS) entry which is preliminary data.</text>
</comment>
<proteinExistence type="predicted"/>
<dbReference type="AlphaFoldDB" id="A0A9P5JYQ0"/>
<accession>A0A9P5JYQ0</accession>
<reference evidence="1" key="1">
    <citation type="submission" date="2019-10" db="EMBL/GenBank/DDBJ databases">
        <authorList>
            <consortium name="DOE Joint Genome Institute"/>
            <person name="Kuo A."/>
            <person name="Miyauchi S."/>
            <person name="Kiss E."/>
            <person name="Drula E."/>
            <person name="Kohler A."/>
            <person name="Sanchez-Garcia M."/>
            <person name="Andreopoulos B."/>
            <person name="Barry K.W."/>
            <person name="Bonito G."/>
            <person name="Buee M."/>
            <person name="Carver A."/>
            <person name="Chen C."/>
            <person name="Cichocki N."/>
            <person name="Clum A."/>
            <person name="Culley D."/>
            <person name="Crous P.W."/>
            <person name="Fauchery L."/>
            <person name="Girlanda M."/>
            <person name="Hayes R."/>
            <person name="Keri Z."/>
            <person name="LaButti K."/>
            <person name="Lipzen A."/>
            <person name="Lombard V."/>
            <person name="Magnuson J."/>
            <person name="Maillard F."/>
            <person name="Morin E."/>
            <person name="Murat C."/>
            <person name="Nolan M."/>
            <person name="Ohm R."/>
            <person name="Pangilinan J."/>
            <person name="Pereira M."/>
            <person name="Perotto S."/>
            <person name="Peter M."/>
            <person name="Riley R."/>
            <person name="Sitrit Y."/>
            <person name="Stielow B."/>
            <person name="Szollosi G."/>
            <person name="Zifcakova L."/>
            <person name="Stursova M."/>
            <person name="Spatafora J.W."/>
            <person name="Tedersoo L."/>
            <person name="Vaario L.-M."/>
            <person name="Yamada A."/>
            <person name="Yan M."/>
            <person name="Wang P."/>
            <person name="Xu J."/>
            <person name="Bruns T."/>
            <person name="Baldrian P."/>
            <person name="Vilgalys R."/>
            <person name="Henrissat B."/>
            <person name="Grigoriev I.V."/>
            <person name="Hibbett D."/>
            <person name="Nagy L.G."/>
            <person name="Martin F.M."/>
        </authorList>
    </citation>
    <scope>NUCLEOTIDE SEQUENCE</scope>
    <source>
        <strain evidence="1">Prilba</strain>
    </source>
</reference>
<keyword evidence="2" id="KW-1185">Reference proteome</keyword>
<gene>
    <name evidence="1" type="ORF">DFH94DRAFT_847525</name>
</gene>
<reference evidence="1" key="2">
    <citation type="journal article" date="2020" name="Nat. Commun.">
        <title>Large-scale genome sequencing of mycorrhizal fungi provides insights into the early evolution of symbiotic traits.</title>
        <authorList>
            <person name="Miyauchi S."/>
            <person name="Kiss E."/>
            <person name="Kuo A."/>
            <person name="Drula E."/>
            <person name="Kohler A."/>
            <person name="Sanchez-Garcia M."/>
            <person name="Morin E."/>
            <person name="Andreopoulos B."/>
            <person name="Barry K.W."/>
            <person name="Bonito G."/>
            <person name="Buee M."/>
            <person name="Carver A."/>
            <person name="Chen C."/>
            <person name="Cichocki N."/>
            <person name="Clum A."/>
            <person name="Culley D."/>
            <person name="Crous P.W."/>
            <person name="Fauchery L."/>
            <person name="Girlanda M."/>
            <person name="Hayes R.D."/>
            <person name="Keri Z."/>
            <person name="LaButti K."/>
            <person name="Lipzen A."/>
            <person name="Lombard V."/>
            <person name="Magnuson J."/>
            <person name="Maillard F."/>
            <person name="Murat C."/>
            <person name="Nolan M."/>
            <person name="Ohm R.A."/>
            <person name="Pangilinan J."/>
            <person name="Pereira M.F."/>
            <person name="Perotto S."/>
            <person name="Peter M."/>
            <person name="Pfister S."/>
            <person name="Riley R."/>
            <person name="Sitrit Y."/>
            <person name="Stielow J.B."/>
            <person name="Szollosi G."/>
            <person name="Zifcakova L."/>
            <person name="Stursova M."/>
            <person name="Spatafora J.W."/>
            <person name="Tedersoo L."/>
            <person name="Vaario L.M."/>
            <person name="Yamada A."/>
            <person name="Yan M."/>
            <person name="Wang P."/>
            <person name="Xu J."/>
            <person name="Bruns T."/>
            <person name="Baldrian P."/>
            <person name="Vilgalys R."/>
            <person name="Dunand C."/>
            <person name="Henrissat B."/>
            <person name="Grigoriev I.V."/>
            <person name="Hibbett D."/>
            <person name="Nagy L.G."/>
            <person name="Martin F.M."/>
        </authorList>
    </citation>
    <scope>NUCLEOTIDE SEQUENCE</scope>
    <source>
        <strain evidence="1">Prilba</strain>
    </source>
</reference>
<evidence type="ECO:0000313" key="2">
    <source>
        <dbReference type="Proteomes" id="UP000759537"/>
    </source>
</evidence>
<sequence>MFTQCMHKSLYPCRAWCGQLGCGAATSCLLGSARSTYAFNHLCTLFIRCLKRYPNSGLVIDRIPRLVYGMLIAIFDILDDILRWARPFDKNPEDRPVGSDQWDVAEILCRSDRGFEETEGTSPTVDIVRKIGDHTLIKATWSLGARHLEASFEVA</sequence>
<protein>
    <submittedName>
        <fullName evidence="1">Uncharacterized protein</fullName>
    </submittedName>
</protein>
<dbReference type="EMBL" id="WHVB01000024">
    <property type="protein sequence ID" value="KAF8471013.1"/>
    <property type="molecule type" value="Genomic_DNA"/>
</dbReference>
<name>A0A9P5JYQ0_9AGAM</name>
<evidence type="ECO:0000313" key="1">
    <source>
        <dbReference type="EMBL" id="KAF8471013.1"/>
    </source>
</evidence>